<dbReference type="PANTHER" id="PTHR33622:SF15">
    <property type="match status" value="1"/>
</dbReference>
<accession>A0ABU6U4S6</accession>
<dbReference type="Proteomes" id="UP001341840">
    <property type="component" value="Unassembled WGS sequence"/>
</dbReference>
<protein>
    <submittedName>
        <fullName evidence="1">Uncharacterized protein</fullName>
    </submittedName>
</protein>
<comment type="caution">
    <text evidence="1">The sequence shown here is derived from an EMBL/GenBank/DDBJ whole genome shotgun (WGS) entry which is preliminary data.</text>
</comment>
<gene>
    <name evidence="1" type="ORF">PIB30_007175</name>
</gene>
<sequence>MCHLAQKVVNENDAVGAKIAGTSAVRWWWKTETIHLKVFVIMPSNNDDKEAAPKKNSFCQRNKSRNGSFVSTLRDQFHEFIHAPMDQRKTCLADTFQKMMNASKNFRKEGDSQK</sequence>
<evidence type="ECO:0000313" key="2">
    <source>
        <dbReference type="Proteomes" id="UP001341840"/>
    </source>
</evidence>
<reference evidence="1 2" key="1">
    <citation type="journal article" date="2023" name="Plants (Basel)">
        <title>Bridging the Gap: Combining Genomics and Transcriptomics Approaches to Understand Stylosanthes scabra, an Orphan Legume from the Brazilian Caatinga.</title>
        <authorList>
            <person name="Ferreira-Neto J.R.C."/>
            <person name="da Silva M.D."/>
            <person name="Binneck E."/>
            <person name="de Melo N.F."/>
            <person name="da Silva R.H."/>
            <person name="de Melo A.L.T.M."/>
            <person name="Pandolfi V."/>
            <person name="Bustamante F.O."/>
            <person name="Brasileiro-Vidal A.C."/>
            <person name="Benko-Iseppon A.M."/>
        </authorList>
    </citation>
    <scope>NUCLEOTIDE SEQUENCE [LARGE SCALE GENOMIC DNA]</scope>
    <source>
        <tissue evidence="1">Leaves</tissue>
    </source>
</reference>
<organism evidence="1 2">
    <name type="scientific">Stylosanthes scabra</name>
    <dbReference type="NCBI Taxonomy" id="79078"/>
    <lineage>
        <taxon>Eukaryota</taxon>
        <taxon>Viridiplantae</taxon>
        <taxon>Streptophyta</taxon>
        <taxon>Embryophyta</taxon>
        <taxon>Tracheophyta</taxon>
        <taxon>Spermatophyta</taxon>
        <taxon>Magnoliopsida</taxon>
        <taxon>eudicotyledons</taxon>
        <taxon>Gunneridae</taxon>
        <taxon>Pentapetalae</taxon>
        <taxon>rosids</taxon>
        <taxon>fabids</taxon>
        <taxon>Fabales</taxon>
        <taxon>Fabaceae</taxon>
        <taxon>Papilionoideae</taxon>
        <taxon>50 kb inversion clade</taxon>
        <taxon>dalbergioids sensu lato</taxon>
        <taxon>Dalbergieae</taxon>
        <taxon>Pterocarpus clade</taxon>
        <taxon>Stylosanthes</taxon>
    </lineage>
</organism>
<keyword evidence="2" id="KW-1185">Reference proteome</keyword>
<proteinExistence type="predicted"/>
<name>A0ABU6U4S6_9FABA</name>
<dbReference type="EMBL" id="JASCZI010120844">
    <property type="protein sequence ID" value="MED6155667.1"/>
    <property type="molecule type" value="Genomic_DNA"/>
</dbReference>
<dbReference type="PANTHER" id="PTHR33622">
    <property type="entry name" value="OS03G0724500 PROTEIN"/>
    <property type="match status" value="1"/>
</dbReference>
<evidence type="ECO:0000313" key="1">
    <source>
        <dbReference type="EMBL" id="MED6155667.1"/>
    </source>
</evidence>